<reference evidence="3" key="1">
    <citation type="journal article" date="2019" name="Int. J. Syst. Evol. Microbiol.">
        <title>The Global Catalogue of Microorganisms (GCM) 10K type strain sequencing project: providing services to taxonomists for standard genome sequencing and annotation.</title>
        <authorList>
            <consortium name="The Broad Institute Genomics Platform"/>
            <consortium name="The Broad Institute Genome Sequencing Center for Infectious Disease"/>
            <person name="Wu L."/>
            <person name="Ma J."/>
        </authorList>
    </citation>
    <scope>NUCLEOTIDE SEQUENCE [LARGE SCALE GENOMIC DNA]</scope>
    <source>
        <strain evidence="3">KCTC 15012</strain>
    </source>
</reference>
<proteinExistence type="predicted"/>
<dbReference type="InterPro" id="IPR011740">
    <property type="entry name" value="DUF2460"/>
</dbReference>
<gene>
    <name evidence="2" type="ORF">ACFSNB_13545</name>
</gene>
<name>A0ABW5CF41_9PROT</name>
<evidence type="ECO:0000313" key="2">
    <source>
        <dbReference type="EMBL" id="MFD2234831.1"/>
    </source>
</evidence>
<dbReference type="EMBL" id="JBHUIY010000028">
    <property type="protein sequence ID" value="MFD2234831.1"/>
    <property type="molecule type" value="Genomic_DNA"/>
</dbReference>
<organism evidence="2 3">
    <name type="scientific">Phaeospirillum tilakii</name>
    <dbReference type="NCBI Taxonomy" id="741673"/>
    <lineage>
        <taxon>Bacteria</taxon>
        <taxon>Pseudomonadati</taxon>
        <taxon>Pseudomonadota</taxon>
        <taxon>Alphaproteobacteria</taxon>
        <taxon>Rhodospirillales</taxon>
        <taxon>Rhodospirillaceae</taxon>
        <taxon>Phaeospirillum</taxon>
    </lineage>
</organism>
<sequence>MSNALFPSLPGLTWDIKRSPEFSTTIVKGADGGETRIGNWVYPLWHWTLTYELLRDDATDELRTLLGFFLARQGRLDDFLLRDPSDCAVSGQLLGTGDGVTTTFQAVRGLGGFVEPVKALWGSQAVYVAGAKQLSGWTVSDSGLFTFASAPAPGAAITADLSYCWRVRFDLDQAEFNQFARNLWDLQTCTLVSVR</sequence>
<dbReference type="Pfam" id="PF09343">
    <property type="entry name" value="DUF2460"/>
    <property type="match status" value="1"/>
</dbReference>
<evidence type="ECO:0000313" key="3">
    <source>
        <dbReference type="Proteomes" id="UP001597296"/>
    </source>
</evidence>
<dbReference type="RefSeq" id="WP_377317435.1">
    <property type="nucleotide sequence ID" value="NZ_JBHUIY010000028.1"/>
</dbReference>
<dbReference type="Proteomes" id="UP001597296">
    <property type="component" value="Unassembled WGS sequence"/>
</dbReference>
<accession>A0ABW5CF41</accession>
<comment type="caution">
    <text evidence="2">The sequence shown here is derived from an EMBL/GenBank/DDBJ whole genome shotgun (WGS) entry which is preliminary data.</text>
</comment>
<keyword evidence="3" id="KW-1185">Reference proteome</keyword>
<feature type="domain" description="DUF2460" evidence="1">
    <location>
        <begin position="6"/>
        <end position="195"/>
    </location>
</feature>
<protein>
    <submittedName>
        <fullName evidence="2">DUF2460 domain-containing protein</fullName>
    </submittedName>
</protein>
<evidence type="ECO:0000259" key="1">
    <source>
        <dbReference type="Pfam" id="PF09343"/>
    </source>
</evidence>